<evidence type="ECO:0000259" key="1">
    <source>
        <dbReference type="Pfam" id="PF17194"/>
    </source>
</evidence>
<name>A0A2T4I4Z8_9SPHN</name>
<accession>A0A2T4I4Z8</accession>
<sequence>MDEQTSPPLNRLLSRLAPGQLVDSAWLQDQGISRSSIHAYVKNHWLERVASRVYRRSGASSSALRWDVAVASAQALRPSSFYVGGPTALDLLGQGHYLKLGGPAKVHLYDPEFSAPPWLGRLSLDAALLVRTRALFSDVSLGVEWRRYELGTGRLGSAVKEPSRSDPWDNFLRVAGEERASIEMLDEVPEDVAFELADEMFQGLSNLRPRLITQLLASCRSVRAKRLFLFYADRHGHGWSKHVDRTQVDLGKGKRQLAAGGRLDPHYQITVPASFVAAREGEA</sequence>
<dbReference type="InterPro" id="IPR021561">
    <property type="entry name" value="AbiEi_3"/>
</dbReference>
<dbReference type="Pfam" id="PF17194">
    <property type="entry name" value="AbiEi_3_N"/>
    <property type="match status" value="1"/>
</dbReference>
<reference evidence="2 3" key="1">
    <citation type="submission" date="2017-11" db="EMBL/GenBank/DDBJ databases">
        <title>Sphingomonas oleivorans sp. nov., isolated from oil-contaminated soil.</title>
        <authorList>
            <person name="Wang L."/>
            <person name="Chen L."/>
        </authorList>
    </citation>
    <scope>NUCLEOTIDE SEQUENCE [LARGE SCALE GENOMIC DNA]</scope>
    <source>
        <strain evidence="2 3">K101</strain>
    </source>
</reference>
<dbReference type="Pfam" id="PF11459">
    <property type="entry name" value="AbiEi_3"/>
    <property type="match status" value="1"/>
</dbReference>
<evidence type="ECO:0000313" key="2">
    <source>
        <dbReference type="EMBL" id="PTD24801.1"/>
    </source>
</evidence>
<evidence type="ECO:0000313" key="3">
    <source>
        <dbReference type="Proteomes" id="UP000241206"/>
    </source>
</evidence>
<organism evidence="2 3">
    <name type="scientific">Edaphosphingomonas fennica</name>
    <dbReference type="NCBI Taxonomy" id="114404"/>
    <lineage>
        <taxon>Bacteria</taxon>
        <taxon>Pseudomonadati</taxon>
        <taxon>Pseudomonadota</taxon>
        <taxon>Alphaproteobacteria</taxon>
        <taxon>Sphingomonadales</taxon>
        <taxon>Rhizorhabdaceae</taxon>
        <taxon>Edaphosphingomonas</taxon>
    </lineage>
</organism>
<protein>
    <recommendedName>
        <fullName evidence="1">Transcriptional regulator AbiEi antitoxin N-terminal domain-containing protein</fullName>
    </recommendedName>
</protein>
<feature type="domain" description="Transcriptional regulator AbiEi antitoxin N-terminal" evidence="1">
    <location>
        <begin position="9"/>
        <end position="100"/>
    </location>
</feature>
<dbReference type="EMBL" id="PHHF01000030">
    <property type="protein sequence ID" value="PTD24801.1"/>
    <property type="molecule type" value="Genomic_DNA"/>
</dbReference>
<gene>
    <name evidence="2" type="ORF">CV103_07045</name>
</gene>
<dbReference type="InterPro" id="IPR033455">
    <property type="entry name" value="AbiEi_3_N"/>
</dbReference>
<comment type="caution">
    <text evidence="2">The sequence shown here is derived from an EMBL/GenBank/DDBJ whole genome shotgun (WGS) entry which is preliminary data.</text>
</comment>
<dbReference type="Proteomes" id="UP000241206">
    <property type="component" value="Unassembled WGS sequence"/>
</dbReference>
<proteinExistence type="predicted"/>
<dbReference type="AlphaFoldDB" id="A0A2T4I4Z8"/>
<keyword evidence="3" id="KW-1185">Reference proteome</keyword>